<accession>A0ABR4NPX5</accession>
<comment type="caution">
    <text evidence="7">The sequence shown here is derived from an EMBL/GenBank/DDBJ whole genome shotgun (WGS) entry which is preliminary data.</text>
</comment>
<evidence type="ECO:0000313" key="7">
    <source>
        <dbReference type="EMBL" id="KAL3230114.1"/>
    </source>
</evidence>
<gene>
    <name evidence="7" type="ORF">RNJ44_01477</name>
</gene>
<evidence type="ECO:0000313" key="8">
    <source>
        <dbReference type="Proteomes" id="UP001623330"/>
    </source>
</evidence>
<dbReference type="InterPro" id="IPR004556">
    <property type="entry name" value="HemK-like"/>
</dbReference>
<dbReference type="Gene3D" id="3.40.50.150">
    <property type="entry name" value="Vaccinia Virus protein VP39"/>
    <property type="match status" value="1"/>
</dbReference>
<keyword evidence="4" id="KW-0949">S-adenosyl-L-methionine</keyword>
<feature type="domain" description="Methyltransferase small" evidence="6">
    <location>
        <begin position="109"/>
        <end position="194"/>
    </location>
</feature>
<proteinExistence type="predicted"/>
<reference evidence="7 8" key="1">
    <citation type="submission" date="2024-05" db="EMBL/GenBank/DDBJ databases">
        <title>Long read based assembly of the Candida bracarensis genome reveals expanded adhesin content.</title>
        <authorList>
            <person name="Marcet-Houben M."/>
            <person name="Ksiezopolska E."/>
            <person name="Gabaldon T."/>
        </authorList>
    </citation>
    <scope>NUCLEOTIDE SEQUENCE [LARGE SCALE GENOMIC DNA]</scope>
    <source>
        <strain evidence="7 8">CBM6</strain>
    </source>
</reference>
<sequence length="290" mass="33511">MRIRPRVAWEAWRCDRLLPLLLPECRTLESSKVELGWIKASMPDSVGRAVRARYWRYPLQYVLGTQPFGSVEVRCGRKVLIPRWETEEWCMRLADSIEQNSSSIRKLVLWDLCTGTGCIPMCLHEQLHAKKIPVEITAIDVSPDAVRLAQHNCKGRNIKIIQQDILASKSIPHELHGERIDVLTCNPPYIPRKHFSSGTTKSVKLFEPHLALIGDKEFYDNLLAKWLPNTNSFIYEIGDESQFRYVKDRLENKEWTVDLFIDSNGKPRCVYGYRNDVGHITEIFKAFASL</sequence>
<dbReference type="EC" id="2.1.1.297" evidence="1"/>
<keyword evidence="3" id="KW-0808">Transferase</keyword>
<comment type="catalytic activity">
    <reaction evidence="5">
        <text>L-glutaminyl-[peptide chain release factor] + S-adenosyl-L-methionine = N(5)-methyl-L-glutaminyl-[peptide chain release factor] + S-adenosyl-L-homocysteine + H(+)</text>
        <dbReference type="Rhea" id="RHEA:42896"/>
        <dbReference type="Rhea" id="RHEA-COMP:10271"/>
        <dbReference type="Rhea" id="RHEA-COMP:10272"/>
        <dbReference type="ChEBI" id="CHEBI:15378"/>
        <dbReference type="ChEBI" id="CHEBI:30011"/>
        <dbReference type="ChEBI" id="CHEBI:57856"/>
        <dbReference type="ChEBI" id="CHEBI:59789"/>
        <dbReference type="ChEBI" id="CHEBI:61891"/>
        <dbReference type="EC" id="2.1.1.297"/>
    </reaction>
</comment>
<evidence type="ECO:0000256" key="4">
    <source>
        <dbReference type="ARBA" id="ARBA00022691"/>
    </source>
</evidence>
<keyword evidence="8" id="KW-1185">Reference proteome</keyword>
<protein>
    <recommendedName>
        <fullName evidence="1">peptide chain release factor N(5)-glutamine methyltransferase</fullName>
        <ecNumber evidence="1">2.1.1.297</ecNumber>
    </recommendedName>
</protein>
<dbReference type="EMBL" id="JBEVYD010000010">
    <property type="protein sequence ID" value="KAL3230114.1"/>
    <property type="molecule type" value="Genomic_DNA"/>
</dbReference>
<keyword evidence="2 7" id="KW-0489">Methyltransferase</keyword>
<name>A0ABR4NPX5_9SACH</name>
<dbReference type="PANTHER" id="PTHR18895">
    <property type="entry name" value="HEMK METHYLTRANSFERASE"/>
    <property type="match status" value="1"/>
</dbReference>
<organism evidence="7 8">
    <name type="scientific">Nakaseomyces bracarensis</name>
    <dbReference type="NCBI Taxonomy" id="273131"/>
    <lineage>
        <taxon>Eukaryota</taxon>
        <taxon>Fungi</taxon>
        <taxon>Dikarya</taxon>
        <taxon>Ascomycota</taxon>
        <taxon>Saccharomycotina</taxon>
        <taxon>Saccharomycetes</taxon>
        <taxon>Saccharomycetales</taxon>
        <taxon>Saccharomycetaceae</taxon>
        <taxon>Nakaseomyces</taxon>
    </lineage>
</organism>
<dbReference type="SUPFAM" id="SSF53335">
    <property type="entry name" value="S-adenosyl-L-methionine-dependent methyltransferases"/>
    <property type="match status" value="1"/>
</dbReference>
<dbReference type="InterPro" id="IPR050320">
    <property type="entry name" value="N5-glutamine_MTase"/>
</dbReference>
<dbReference type="NCBIfam" id="TIGR00536">
    <property type="entry name" value="hemK_fam"/>
    <property type="match status" value="1"/>
</dbReference>
<dbReference type="GO" id="GO:0032259">
    <property type="term" value="P:methylation"/>
    <property type="evidence" value="ECO:0007669"/>
    <property type="project" value="UniProtKB-KW"/>
</dbReference>
<dbReference type="CDD" id="cd02440">
    <property type="entry name" value="AdoMet_MTases"/>
    <property type="match status" value="1"/>
</dbReference>
<dbReference type="Pfam" id="PF05175">
    <property type="entry name" value="MTS"/>
    <property type="match status" value="1"/>
</dbReference>
<evidence type="ECO:0000256" key="2">
    <source>
        <dbReference type="ARBA" id="ARBA00022603"/>
    </source>
</evidence>
<evidence type="ECO:0000256" key="5">
    <source>
        <dbReference type="ARBA" id="ARBA00048391"/>
    </source>
</evidence>
<dbReference type="GO" id="GO:0008168">
    <property type="term" value="F:methyltransferase activity"/>
    <property type="evidence" value="ECO:0007669"/>
    <property type="project" value="UniProtKB-KW"/>
</dbReference>
<dbReference type="PANTHER" id="PTHR18895:SF74">
    <property type="entry name" value="MTRF1L RELEASE FACTOR GLUTAMINE METHYLTRANSFERASE"/>
    <property type="match status" value="1"/>
</dbReference>
<evidence type="ECO:0000256" key="3">
    <source>
        <dbReference type="ARBA" id="ARBA00022679"/>
    </source>
</evidence>
<evidence type="ECO:0000259" key="6">
    <source>
        <dbReference type="Pfam" id="PF05175"/>
    </source>
</evidence>
<dbReference type="Proteomes" id="UP001623330">
    <property type="component" value="Unassembled WGS sequence"/>
</dbReference>
<evidence type="ECO:0000256" key="1">
    <source>
        <dbReference type="ARBA" id="ARBA00012771"/>
    </source>
</evidence>
<dbReference type="InterPro" id="IPR007848">
    <property type="entry name" value="Small_mtfrase_dom"/>
</dbReference>
<dbReference type="InterPro" id="IPR029063">
    <property type="entry name" value="SAM-dependent_MTases_sf"/>
</dbReference>